<dbReference type="Pfam" id="PF00334">
    <property type="entry name" value="NDK"/>
    <property type="match status" value="1"/>
</dbReference>
<keyword evidence="7" id="KW-0067">ATP-binding</keyword>
<dbReference type="GO" id="GO:0006228">
    <property type="term" value="P:UTP biosynthetic process"/>
    <property type="evidence" value="ECO:0007669"/>
    <property type="project" value="InterPro"/>
</dbReference>
<dbReference type="SMART" id="SM00562">
    <property type="entry name" value="NDK"/>
    <property type="match status" value="1"/>
</dbReference>
<evidence type="ECO:0000256" key="3">
    <source>
        <dbReference type="ARBA" id="ARBA00022679"/>
    </source>
</evidence>
<evidence type="ECO:0000256" key="2">
    <source>
        <dbReference type="ARBA" id="ARBA00022490"/>
    </source>
</evidence>
<dbReference type="AlphaFoldDB" id="A0A0F9EZS3"/>
<reference evidence="11" key="1">
    <citation type="journal article" date="2015" name="Nature">
        <title>Complex archaea that bridge the gap between prokaryotes and eukaryotes.</title>
        <authorList>
            <person name="Spang A."/>
            <person name="Saw J.H."/>
            <person name="Jorgensen S.L."/>
            <person name="Zaremba-Niedzwiedzka K."/>
            <person name="Martijn J."/>
            <person name="Lind A.E."/>
            <person name="van Eijk R."/>
            <person name="Schleper C."/>
            <person name="Guy L."/>
            <person name="Ettema T.J."/>
        </authorList>
    </citation>
    <scope>NUCLEOTIDE SEQUENCE</scope>
</reference>
<dbReference type="PRINTS" id="PR01243">
    <property type="entry name" value="NUCDPKINASE"/>
</dbReference>
<keyword evidence="3" id="KW-0808">Transferase</keyword>
<dbReference type="GO" id="GO:0006241">
    <property type="term" value="P:CTP biosynthetic process"/>
    <property type="evidence" value="ECO:0007669"/>
    <property type="project" value="InterPro"/>
</dbReference>
<evidence type="ECO:0000256" key="7">
    <source>
        <dbReference type="ARBA" id="ARBA00022840"/>
    </source>
</evidence>
<dbReference type="InterPro" id="IPR036850">
    <property type="entry name" value="NDK-like_dom_sf"/>
</dbReference>
<dbReference type="InterPro" id="IPR001564">
    <property type="entry name" value="Nucleoside_diP_kinase"/>
</dbReference>
<dbReference type="EMBL" id="LAZR01023110">
    <property type="protein sequence ID" value="KKL79633.1"/>
    <property type="molecule type" value="Genomic_DNA"/>
</dbReference>
<evidence type="ECO:0000259" key="10">
    <source>
        <dbReference type="SMART" id="SM00562"/>
    </source>
</evidence>
<feature type="domain" description="Nucleoside diphosphate kinase-like" evidence="10">
    <location>
        <begin position="5"/>
        <end position="147"/>
    </location>
</feature>
<dbReference type="GO" id="GO:0004550">
    <property type="term" value="F:nucleoside diphosphate kinase activity"/>
    <property type="evidence" value="ECO:0007669"/>
    <property type="project" value="InterPro"/>
</dbReference>
<keyword evidence="9" id="KW-0546">Nucleotide metabolism</keyword>
<dbReference type="Gene3D" id="3.30.70.141">
    <property type="entry name" value="Nucleoside diphosphate kinase-like domain"/>
    <property type="match status" value="1"/>
</dbReference>
<sequence>MSASITTTLVFLKPDVFETGYIGGVIDKLERNNFEIVAMKVMRLTRSQAEAFYAVHRGKRFYEDLVVYVTRGKIVPIILSSKEGLKDEDLIRRVRELMGATNPVDATEGTIRAQFGKSLDANVLHGSDSPATAREEMSFFFAGESFI</sequence>
<dbReference type="PANTHER" id="PTHR46161:SF3">
    <property type="entry name" value="NUCLEOSIDE DIPHOSPHATE KINASE DDB_G0292928-RELATED"/>
    <property type="match status" value="1"/>
</dbReference>
<gene>
    <name evidence="11" type="ORF">LCGC14_2012840</name>
</gene>
<name>A0A0F9EZS3_9ZZZZ</name>
<dbReference type="GO" id="GO:0005524">
    <property type="term" value="F:ATP binding"/>
    <property type="evidence" value="ECO:0007669"/>
    <property type="project" value="UniProtKB-KW"/>
</dbReference>
<dbReference type="PANTHER" id="PTHR46161">
    <property type="entry name" value="NUCLEOSIDE DIPHOSPHATE KINASE"/>
    <property type="match status" value="1"/>
</dbReference>
<keyword evidence="4" id="KW-0479">Metal-binding</keyword>
<dbReference type="InterPro" id="IPR034907">
    <property type="entry name" value="NDK-like_dom"/>
</dbReference>
<dbReference type="GO" id="GO:0006183">
    <property type="term" value="P:GTP biosynthetic process"/>
    <property type="evidence" value="ECO:0007669"/>
    <property type="project" value="InterPro"/>
</dbReference>
<comment type="caution">
    <text evidence="11">The sequence shown here is derived from an EMBL/GenBank/DDBJ whole genome shotgun (WGS) entry which is preliminary data.</text>
</comment>
<evidence type="ECO:0000256" key="8">
    <source>
        <dbReference type="ARBA" id="ARBA00022842"/>
    </source>
</evidence>
<evidence type="ECO:0000256" key="1">
    <source>
        <dbReference type="ARBA" id="ARBA00008142"/>
    </source>
</evidence>
<comment type="similarity">
    <text evidence="1">Belongs to the NDK family.</text>
</comment>
<organism evidence="11">
    <name type="scientific">marine sediment metagenome</name>
    <dbReference type="NCBI Taxonomy" id="412755"/>
    <lineage>
        <taxon>unclassified sequences</taxon>
        <taxon>metagenomes</taxon>
        <taxon>ecological metagenomes</taxon>
    </lineage>
</organism>
<evidence type="ECO:0000256" key="6">
    <source>
        <dbReference type="ARBA" id="ARBA00022777"/>
    </source>
</evidence>
<protein>
    <recommendedName>
        <fullName evidence="10">Nucleoside diphosphate kinase-like domain-containing protein</fullName>
    </recommendedName>
</protein>
<dbReference type="GO" id="GO:0046872">
    <property type="term" value="F:metal ion binding"/>
    <property type="evidence" value="ECO:0007669"/>
    <property type="project" value="UniProtKB-KW"/>
</dbReference>
<evidence type="ECO:0000256" key="9">
    <source>
        <dbReference type="ARBA" id="ARBA00023080"/>
    </source>
</evidence>
<dbReference type="PROSITE" id="PS51374">
    <property type="entry name" value="NDPK_LIKE"/>
    <property type="match status" value="1"/>
</dbReference>
<dbReference type="SUPFAM" id="SSF54919">
    <property type="entry name" value="Nucleoside diphosphate kinase, NDK"/>
    <property type="match status" value="1"/>
</dbReference>
<evidence type="ECO:0000313" key="11">
    <source>
        <dbReference type="EMBL" id="KKL79633.1"/>
    </source>
</evidence>
<dbReference type="InterPro" id="IPR023005">
    <property type="entry name" value="Nucleoside_diP_kinase_AS"/>
</dbReference>
<dbReference type="CDD" id="cd04413">
    <property type="entry name" value="NDPk_I"/>
    <property type="match status" value="1"/>
</dbReference>
<evidence type="ECO:0000256" key="4">
    <source>
        <dbReference type="ARBA" id="ARBA00022723"/>
    </source>
</evidence>
<dbReference type="PROSITE" id="PS00469">
    <property type="entry name" value="NDPK"/>
    <property type="match status" value="1"/>
</dbReference>
<keyword evidence="2" id="KW-0963">Cytoplasm</keyword>
<keyword evidence="5" id="KW-0547">Nucleotide-binding</keyword>
<keyword evidence="6" id="KW-0418">Kinase</keyword>
<accession>A0A0F9EZS3</accession>
<evidence type="ECO:0000256" key="5">
    <source>
        <dbReference type="ARBA" id="ARBA00022741"/>
    </source>
</evidence>
<proteinExistence type="inferred from homology"/>
<keyword evidence="8" id="KW-0460">Magnesium</keyword>